<dbReference type="AlphaFoldDB" id="F9W6Q7"/>
<sequence>MSGVEQASPIALRKSAVSSAPCESFVSDCGSERDTLRSAGNNSAVRDRSLPTFSVASQAIVFCQSPTIRHAREKSRRGRVAGEGRQFAGGSLRGSDDPFMDWLVSLSPKSSCSSINGSPRIVCVPESAVAGSPLHPSSEQSSVFMDAPLLESGSFCSQSSDGMSAMKQRHHLSAPPPLGDTRRQLREYPMLTLSPILRGEAKAL</sequence>
<evidence type="ECO:0000313" key="2">
    <source>
        <dbReference type="EMBL" id="CCD12864.1"/>
    </source>
</evidence>
<evidence type="ECO:0000256" key="1">
    <source>
        <dbReference type="SAM" id="MobiDB-lite"/>
    </source>
</evidence>
<keyword evidence="3" id="KW-1185">Reference proteome</keyword>
<protein>
    <submittedName>
        <fullName evidence="2">WGS project CAEQ00000000 data, annotated contig 1507</fullName>
    </submittedName>
</protein>
<dbReference type="EMBL" id="CAEQ01000915">
    <property type="protein sequence ID" value="CCD12864.1"/>
    <property type="molecule type" value="Genomic_DNA"/>
</dbReference>
<evidence type="ECO:0000313" key="3">
    <source>
        <dbReference type="Proteomes" id="UP000000702"/>
    </source>
</evidence>
<name>F9W6Q7_TRYCI</name>
<reference evidence="2 3" key="2">
    <citation type="journal article" date="2012" name="Proc. Natl. Acad. Sci. U.S.A.">
        <title>Antigenic diversity is generated by distinct evolutionary mechanisms in African trypanosome species.</title>
        <authorList>
            <person name="Jackson A.P."/>
            <person name="Berry A."/>
            <person name="Aslett M."/>
            <person name="Allison H.C."/>
            <person name="Burton P."/>
            <person name="Vavrova-Anderson J."/>
            <person name="Brown R."/>
            <person name="Browne H."/>
            <person name="Corton N."/>
            <person name="Hauser H."/>
            <person name="Gamble J."/>
            <person name="Gilderthorp R."/>
            <person name="Marcello L."/>
            <person name="McQuillan J."/>
            <person name="Otto T.D."/>
            <person name="Quail M.A."/>
            <person name="Sanders M.J."/>
            <person name="van Tonder A."/>
            <person name="Ginger M.L."/>
            <person name="Field M.C."/>
            <person name="Barry J.D."/>
            <person name="Hertz-Fowler C."/>
            <person name="Berriman M."/>
        </authorList>
    </citation>
    <scope>NUCLEOTIDE SEQUENCE [LARGE SCALE GENOMIC DNA]</scope>
    <source>
        <strain evidence="2 3">IL3000</strain>
    </source>
</reference>
<feature type="region of interest" description="Disordered" evidence="1">
    <location>
        <begin position="1"/>
        <end position="21"/>
    </location>
</feature>
<dbReference type="Proteomes" id="UP000000702">
    <property type="component" value="Unassembled WGS sequence"/>
</dbReference>
<gene>
    <name evidence="2" type="ORF">TCIL3000_0_37050</name>
</gene>
<reference evidence="3" key="1">
    <citation type="submission" date="2011-07" db="EMBL/GenBank/DDBJ databases">
        <title>Divergent evolution of antigenic variation in African trypanosomes.</title>
        <authorList>
            <person name="Jackson A.P."/>
            <person name="Berry A."/>
            <person name="Allison H.C."/>
            <person name="Burton P."/>
            <person name="Anderson J."/>
            <person name="Aslett M."/>
            <person name="Brown R."/>
            <person name="Corton N."/>
            <person name="Harris D."/>
            <person name="Hauser H."/>
            <person name="Gamble J."/>
            <person name="Gilderthorp R."/>
            <person name="McQuillan J."/>
            <person name="Quail M.A."/>
            <person name="Sanders M."/>
            <person name="Van Tonder A."/>
            <person name="Ginger M.L."/>
            <person name="Donelson J.E."/>
            <person name="Field M.C."/>
            <person name="Barry J.D."/>
            <person name="Berriman M."/>
            <person name="Hertz-Fowler C."/>
        </authorList>
    </citation>
    <scope>NUCLEOTIDE SEQUENCE [LARGE SCALE GENOMIC DNA]</scope>
    <source>
        <strain evidence="3">IL3000</strain>
    </source>
</reference>
<comment type="caution">
    <text evidence="2">The sequence shown here is derived from an EMBL/GenBank/DDBJ whole genome shotgun (WGS) entry which is preliminary data.</text>
</comment>
<organism evidence="2 3">
    <name type="scientific">Trypanosoma congolense (strain IL3000)</name>
    <dbReference type="NCBI Taxonomy" id="1068625"/>
    <lineage>
        <taxon>Eukaryota</taxon>
        <taxon>Discoba</taxon>
        <taxon>Euglenozoa</taxon>
        <taxon>Kinetoplastea</taxon>
        <taxon>Metakinetoplastina</taxon>
        <taxon>Trypanosomatida</taxon>
        <taxon>Trypanosomatidae</taxon>
        <taxon>Trypanosoma</taxon>
        <taxon>Nannomonas</taxon>
    </lineage>
</organism>
<dbReference type="VEuPathDB" id="TriTrypDB:TcIL3000_0_37050"/>
<feature type="region of interest" description="Disordered" evidence="1">
    <location>
        <begin position="158"/>
        <end position="182"/>
    </location>
</feature>
<proteinExistence type="predicted"/>
<accession>F9W6Q7</accession>